<dbReference type="Pfam" id="PF08673">
    <property type="entry name" value="RsbU_N"/>
    <property type="match status" value="1"/>
</dbReference>
<dbReference type="Proteomes" id="UP000316747">
    <property type="component" value="Unassembled WGS sequence"/>
</dbReference>
<dbReference type="InterPro" id="IPR014787">
    <property type="entry name" value="PSer_Pase_RsbU_N"/>
</dbReference>
<dbReference type="AlphaFoldDB" id="A0A543HWD9"/>
<name>A0A543HWD9_9MICO</name>
<dbReference type="InterPro" id="IPR017944">
    <property type="entry name" value="KaiA/RbsU_helical_domain_sf"/>
</dbReference>
<dbReference type="RefSeq" id="WP_141844728.1">
    <property type="nucleotide sequence ID" value="NZ_VFPM01000002.1"/>
</dbReference>
<accession>A0A543HWD9</accession>
<feature type="domain" description="Phosphoserine phosphatase RsbU N-terminal" evidence="1">
    <location>
        <begin position="20"/>
        <end position="94"/>
    </location>
</feature>
<protein>
    <submittedName>
        <fullName evidence="2">Phosphoserine phosphatase RsbU-like protein</fullName>
    </submittedName>
</protein>
<dbReference type="Gene3D" id="1.10.1240.30">
    <property type="entry name" value="KaiA/RbsU domain"/>
    <property type="match status" value="1"/>
</dbReference>
<dbReference type="EMBL" id="VFPM01000002">
    <property type="protein sequence ID" value="TQM62678.1"/>
    <property type="molecule type" value="Genomic_DNA"/>
</dbReference>
<keyword evidence="3" id="KW-1185">Reference proteome</keyword>
<evidence type="ECO:0000259" key="1">
    <source>
        <dbReference type="Pfam" id="PF08673"/>
    </source>
</evidence>
<sequence>MSAADEAASRAAFTQDHLTTLLRFIPRRDEAARAAAYDLGRRAFGGGISLIEVCRTHGDAVLELMRESPEAEQLDVASAGADLLLDLVAAYDMTHPGPDAVTPSP</sequence>
<evidence type="ECO:0000313" key="2">
    <source>
        <dbReference type="EMBL" id="TQM62678.1"/>
    </source>
</evidence>
<dbReference type="OrthoDB" id="5192927at2"/>
<comment type="caution">
    <text evidence="2">The sequence shown here is derived from an EMBL/GenBank/DDBJ whole genome shotgun (WGS) entry which is preliminary data.</text>
</comment>
<proteinExistence type="predicted"/>
<reference evidence="2 3" key="1">
    <citation type="submission" date="2019-06" db="EMBL/GenBank/DDBJ databases">
        <title>Genome sequencing of plant associated microbes to promote plant fitness in Sorghum bicolor and Oryza sativa.</title>
        <authorList>
            <person name="Coleman-Derr D."/>
        </authorList>
    </citation>
    <scope>NUCLEOTIDE SEQUENCE [LARGE SCALE GENOMIC DNA]</scope>
    <source>
        <strain evidence="2 3">KV-663</strain>
    </source>
</reference>
<gene>
    <name evidence="2" type="ORF">FBY41_2716</name>
</gene>
<evidence type="ECO:0000313" key="3">
    <source>
        <dbReference type="Proteomes" id="UP000316747"/>
    </source>
</evidence>
<organism evidence="2 3">
    <name type="scientific">Humibacillus xanthopallidus</name>
    <dbReference type="NCBI Taxonomy" id="412689"/>
    <lineage>
        <taxon>Bacteria</taxon>
        <taxon>Bacillati</taxon>
        <taxon>Actinomycetota</taxon>
        <taxon>Actinomycetes</taxon>
        <taxon>Micrococcales</taxon>
        <taxon>Intrasporangiaceae</taxon>
        <taxon>Humibacillus</taxon>
    </lineage>
</organism>